<organism evidence="2 3">
    <name type="scientific">Lentinus brumalis</name>
    <dbReference type="NCBI Taxonomy" id="2498619"/>
    <lineage>
        <taxon>Eukaryota</taxon>
        <taxon>Fungi</taxon>
        <taxon>Dikarya</taxon>
        <taxon>Basidiomycota</taxon>
        <taxon>Agaricomycotina</taxon>
        <taxon>Agaricomycetes</taxon>
        <taxon>Polyporales</taxon>
        <taxon>Polyporaceae</taxon>
        <taxon>Lentinus</taxon>
    </lineage>
</organism>
<sequence>MRWANMRASSLPSLSASVIGGYSGSCNLNQLSSSIRADRLSSCSPECSRYAYLVAHGAIRTKFCPRRRPPPTNSTYRLVFVSGPDGGRRSEPACA</sequence>
<evidence type="ECO:0000313" key="3">
    <source>
        <dbReference type="Proteomes" id="UP000256964"/>
    </source>
</evidence>
<evidence type="ECO:0000256" key="1">
    <source>
        <dbReference type="SAM" id="MobiDB-lite"/>
    </source>
</evidence>
<name>A0A371DN64_9APHY</name>
<feature type="compositionally biased region" description="Basic and acidic residues" evidence="1">
    <location>
        <begin position="86"/>
        <end position="95"/>
    </location>
</feature>
<keyword evidence="3" id="KW-1185">Reference proteome</keyword>
<feature type="region of interest" description="Disordered" evidence="1">
    <location>
        <begin position="66"/>
        <end position="95"/>
    </location>
</feature>
<accession>A0A371DN64</accession>
<reference evidence="2 3" key="1">
    <citation type="journal article" date="2018" name="Biotechnol. Biofuels">
        <title>Integrative visual omics of the white-rot fungus Polyporus brumalis exposes the biotechnological potential of its oxidative enzymes for delignifying raw plant biomass.</title>
        <authorList>
            <person name="Miyauchi S."/>
            <person name="Rancon A."/>
            <person name="Drula E."/>
            <person name="Hage H."/>
            <person name="Chaduli D."/>
            <person name="Favel A."/>
            <person name="Grisel S."/>
            <person name="Henrissat B."/>
            <person name="Herpoel-Gimbert I."/>
            <person name="Ruiz-Duenas F.J."/>
            <person name="Chevret D."/>
            <person name="Hainaut M."/>
            <person name="Lin J."/>
            <person name="Wang M."/>
            <person name="Pangilinan J."/>
            <person name="Lipzen A."/>
            <person name="Lesage-Meessen L."/>
            <person name="Navarro D."/>
            <person name="Riley R."/>
            <person name="Grigoriev I.V."/>
            <person name="Zhou S."/>
            <person name="Raouche S."/>
            <person name="Rosso M.N."/>
        </authorList>
    </citation>
    <scope>NUCLEOTIDE SEQUENCE [LARGE SCALE GENOMIC DNA]</scope>
    <source>
        <strain evidence="2 3">BRFM 1820</strain>
    </source>
</reference>
<dbReference type="AlphaFoldDB" id="A0A371DN64"/>
<evidence type="ECO:0000313" key="2">
    <source>
        <dbReference type="EMBL" id="RDX53993.1"/>
    </source>
</evidence>
<dbReference type="EMBL" id="KZ857385">
    <property type="protein sequence ID" value="RDX53993.1"/>
    <property type="molecule type" value="Genomic_DNA"/>
</dbReference>
<proteinExistence type="predicted"/>
<protein>
    <submittedName>
        <fullName evidence="2">Uncharacterized protein</fullName>
    </submittedName>
</protein>
<dbReference type="Proteomes" id="UP000256964">
    <property type="component" value="Unassembled WGS sequence"/>
</dbReference>
<gene>
    <name evidence="2" type="ORF">OH76DRAFT_1055543</name>
</gene>